<feature type="active site" evidence="14 16">
    <location>
        <position position="766"/>
    </location>
</feature>
<dbReference type="InterPro" id="IPR003959">
    <property type="entry name" value="ATPase_AAA_core"/>
</dbReference>
<keyword evidence="7 14" id="KW-0067">ATP-binding</keyword>
<evidence type="ECO:0000256" key="20">
    <source>
        <dbReference type="SAM" id="MobiDB-lite"/>
    </source>
</evidence>
<feature type="compositionally biased region" description="Basic and acidic residues" evidence="20">
    <location>
        <begin position="579"/>
        <end position="611"/>
    </location>
</feature>
<dbReference type="SMART" id="SM00382">
    <property type="entry name" value="AAA"/>
    <property type="match status" value="1"/>
</dbReference>
<dbReference type="SUPFAM" id="SSF88697">
    <property type="entry name" value="PUA domain-like"/>
    <property type="match status" value="1"/>
</dbReference>
<dbReference type="Pfam" id="PF05362">
    <property type="entry name" value="Lon_C"/>
    <property type="match status" value="1"/>
</dbReference>
<dbReference type="EMBL" id="DXDD01000090">
    <property type="protein sequence ID" value="HIY60422.1"/>
    <property type="molecule type" value="Genomic_DNA"/>
</dbReference>
<dbReference type="GO" id="GO:0004176">
    <property type="term" value="F:ATP-dependent peptidase activity"/>
    <property type="evidence" value="ECO:0007669"/>
    <property type="project" value="UniProtKB-UniRule"/>
</dbReference>
<dbReference type="PIRSF" id="PIRSF001174">
    <property type="entry name" value="Lon_proteas"/>
    <property type="match status" value="1"/>
</dbReference>
<reference evidence="23" key="1">
    <citation type="journal article" date="2021" name="PeerJ">
        <title>Extensive microbial diversity within the chicken gut microbiome revealed by metagenomics and culture.</title>
        <authorList>
            <person name="Gilroy R."/>
            <person name="Ravi A."/>
            <person name="Getino M."/>
            <person name="Pursley I."/>
            <person name="Horton D.L."/>
            <person name="Alikhan N.F."/>
            <person name="Baker D."/>
            <person name="Gharbi K."/>
            <person name="Hall N."/>
            <person name="Watson M."/>
            <person name="Adriaenssens E.M."/>
            <person name="Foster-Nyarko E."/>
            <person name="Jarju S."/>
            <person name="Secka A."/>
            <person name="Antonio M."/>
            <person name="Oren A."/>
            <person name="Chaudhuri R.R."/>
            <person name="La Ragione R."/>
            <person name="Hildebrand F."/>
            <person name="Pallen M.J."/>
        </authorList>
    </citation>
    <scope>NUCLEOTIDE SEQUENCE</scope>
    <source>
        <strain evidence="23">ChiSxjej3B15-24422</strain>
    </source>
</reference>
<dbReference type="InterPro" id="IPR027543">
    <property type="entry name" value="Lon_bac"/>
</dbReference>
<feature type="domain" description="Lon N-terminal" evidence="22">
    <location>
        <begin position="16"/>
        <end position="221"/>
    </location>
</feature>
<dbReference type="HAMAP" id="MF_01973">
    <property type="entry name" value="lon_bact"/>
    <property type="match status" value="1"/>
</dbReference>
<comment type="catalytic activity">
    <reaction evidence="9 14 15 18">
        <text>Hydrolysis of proteins in presence of ATP.</text>
        <dbReference type="EC" id="3.4.21.53"/>
    </reaction>
</comment>
<dbReference type="GO" id="GO:0005524">
    <property type="term" value="F:ATP binding"/>
    <property type="evidence" value="ECO:0007669"/>
    <property type="project" value="UniProtKB-UniRule"/>
</dbReference>
<sequence>MQGVSSEAAEEKRLRVPAVALRGLTVLPGMVVHFDLNRGKSILAVEKAMMSDQRIFLVAQRDVEEDEPDFEGVYHMGCLAQIRQVTRLPENVTRVLVEGTERGRLERFAEEGAFLLGEVEPVAGPARLSDSREGADSSGVQIEEEAMKRSLKELFLEFASYFPRVGQSVKRRIERGLSLGRLMDEMIESMPVDYEKKQAVLEAVDLDSRYQVLAGILYEEIGVAKVRTELAEQVKARMDKNQRDYMLREQMNYIRQELGEDTIGSDAEQFLSELEKLKASREVKDKIRREIGRFKSLGQGSAEASVERGYLQTLLELPWDKASKDNTDLKRAENILERDHYGLEQVKERILEFLAVRSLTKQGDSPIICLVGPPGTGKTSIARSVAESLNKKYVRICLGGVRDEAEIRGHRRTYVGAMPGRIVAGLKQAGVKNPLMLLDEIDKVSSDYKGDTSSALLEVLDSEQNSHFRDHYVEIPIDLSEVLFIATANSAGDIPRPLLDRMEIIEVTSYTANEKFHIAKERLLPKQLEKNGLDHGELSISDSALKGIILSYTAEAGVRGLERRIGEICRKAARQMLEGQEKERLRSRTDGQRKGAKPGREGKRPAAERSHLRVTAGNLEKYLGKPVNAPDKANEKDDIGIVRGLAWTSVGGVTMQVEVNRMPGKGEIRLTGQLGDVMKESAMTGISYVRSVAAGYGIAPEVFTENDFHFHIPEGAVPKDGPSAGITMATALLSVLTETPVRADVAMTGEITLRGRVLPIGGLKEKLLAAKTAGIKTVLVPQENQKDVEEISREIRNGLEIIPVKTMEEVTAQAFVPRKAENAS</sequence>
<dbReference type="CDD" id="cd19500">
    <property type="entry name" value="RecA-like_Lon"/>
    <property type="match status" value="1"/>
</dbReference>
<dbReference type="SMART" id="SM00464">
    <property type="entry name" value="LON"/>
    <property type="match status" value="1"/>
</dbReference>
<keyword evidence="5 14" id="KW-0378">Hydrolase</keyword>
<evidence type="ECO:0000256" key="15">
    <source>
        <dbReference type="PIRNR" id="PIRNR001174"/>
    </source>
</evidence>
<keyword evidence="3 14" id="KW-0645">Protease</keyword>
<dbReference type="InterPro" id="IPR046336">
    <property type="entry name" value="Lon_prtase_N_sf"/>
</dbReference>
<keyword evidence="2 14" id="KW-0963">Cytoplasm</keyword>
<dbReference type="PROSITE" id="PS51786">
    <property type="entry name" value="LON_PROTEOLYTIC"/>
    <property type="match status" value="1"/>
</dbReference>
<evidence type="ECO:0000256" key="8">
    <source>
        <dbReference type="ARBA" id="ARBA00023016"/>
    </source>
</evidence>
<dbReference type="GO" id="GO:0005737">
    <property type="term" value="C:cytoplasm"/>
    <property type="evidence" value="ECO:0007669"/>
    <property type="project" value="UniProtKB-SubCell"/>
</dbReference>
<dbReference type="FunFam" id="3.40.50.300:FF:000021">
    <property type="entry name" value="Lon protease homolog"/>
    <property type="match status" value="1"/>
</dbReference>
<evidence type="ECO:0000256" key="18">
    <source>
        <dbReference type="PROSITE-ProRule" id="PRU01122"/>
    </source>
</evidence>
<dbReference type="Pfam" id="PF22667">
    <property type="entry name" value="Lon_lid"/>
    <property type="match status" value="1"/>
</dbReference>
<dbReference type="InterPro" id="IPR015947">
    <property type="entry name" value="PUA-like_sf"/>
</dbReference>
<gene>
    <name evidence="14 23" type="primary">lon</name>
    <name evidence="23" type="ORF">H9831_07070</name>
</gene>
<dbReference type="GO" id="GO:0016887">
    <property type="term" value="F:ATP hydrolysis activity"/>
    <property type="evidence" value="ECO:0007669"/>
    <property type="project" value="UniProtKB-UniRule"/>
</dbReference>
<dbReference type="InterPro" id="IPR014721">
    <property type="entry name" value="Ribsml_uS5_D2-typ_fold_subgr"/>
</dbReference>
<evidence type="ECO:0000256" key="1">
    <source>
        <dbReference type="ARBA" id="ARBA00004496"/>
    </source>
</evidence>
<dbReference type="Pfam" id="PF02190">
    <property type="entry name" value="LON_substr_bdg"/>
    <property type="match status" value="1"/>
</dbReference>
<dbReference type="GO" id="GO:0034605">
    <property type="term" value="P:cellular response to heat"/>
    <property type="evidence" value="ECO:0007669"/>
    <property type="project" value="UniProtKB-UniRule"/>
</dbReference>
<evidence type="ECO:0000256" key="11">
    <source>
        <dbReference type="ARBA" id="ARBA00066743"/>
    </source>
</evidence>
<evidence type="ECO:0000256" key="14">
    <source>
        <dbReference type="HAMAP-Rule" id="MF_01973"/>
    </source>
</evidence>
<comment type="caution">
    <text evidence="23">The sequence shown here is derived from an EMBL/GenBank/DDBJ whole genome shotgun (WGS) entry which is preliminary data.</text>
</comment>
<accession>A0A9D1YSK6</accession>
<dbReference type="PROSITE" id="PS01046">
    <property type="entry name" value="LON_SER"/>
    <property type="match status" value="1"/>
</dbReference>
<feature type="region of interest" description="Disordered" evidence="20">
    <location>
        <begin position="577"/>
        <end position="611"/>
    </location>
</feature>
<dbReference type="PRINTS" id="PR00830">
    <property type="entry name" value="ENDOLAPTASE"/>
</dbReference>
<evidence type="ECO:0000256" key="10">
    <source>
        <dbReference type="ARBA" id="ARBA00053875"/>
    </source>
</evidence>
<reference evidence="23" key="2">
    <citation type="submission" date="2021-04" db="EMBL/GenBank/DDBJ databases">
        <authorList>
            <person name="Gilroy R."/>
        </authorList>
    </citation>
    <scope>NUCLEOTIDE SEQUENCE</scope>
    <source>
        <strain evidence="23">ChiSxjej3B15-24422</strain>
    </source>
</reference>
<comment type="induction">
    <text evidence="14">By heat shock.</text>
</comment>
<dbReference type="PANTHER" id="PTHR43718:SF2">
    <property type="entry name" value="LON PROTEASE HOMOLOG, MITOCHONDRIAL"/>
    <property type="match status" value="1"/>
</dbReference>
<dbReference type="InterPro" id="IPR027417">
    <property type="entry name" value="P-loop_NTPase"/>
</dbReference>
<dbReference type="Gene3D" id="1.20.58.1480">
    <property type="match status" value="1"/>
</dbReference>
<dbReference type="AlphaFoldDB" id="A0A9D1YSK6"/>
<dbReference type="EC" id="3.4.21.53" evidence="11 14"/>
<evidence type="ECO:0000313" key="23">
    <source>
        <dbReference type="EMBL" id="HIY60422.1"/>
    </source>
</evidence>
<evidence type="ECO:0000256" key="9">
    <source>
        <dbReference type="ARBA" id="ARBA00050665"/>
    </source>
</evidence>
<dbReference type="InterPro" id="IPR008268">
    <property type="entry name" value="Peptidase_S16_AS"/>
</dbReference>
<name>A0A9D1YSK6_9FIRM</name>
<evidence type="ECO:0000256" key="12">
    <source>
        <dbReference type="ARBA" id="ARBA00071934"/>
    </source>
</evidence>
<dbReference type="Gene3D" id="3.30.230.10">
    <property type="match status" value="1"/>
</dbReference>
<proteinExistence type="evidence at transcript level"/>
<dbReference type="InterPro" id="IPR008269">
    <property type="entry name" value="Lon_proteolytic"/>
</dbReference>
<keyword evidence="8 14" id="KW-0346">Stress response</keyword>
<organism evidence="23 24">
    <name type="scientific">Candidatus Eisenbergiella pullistercoris</name>
    <dbReference type="NCBI Taxonomy" id="2838555"/>
    <lineage>
        <taxon>Bacteria</taxon>
        <taxon>Bacillati</taxon>
        <taxon>Bacillota</taxon>
        <taxon>Clostridia</taxon>
        <taxon>Lachnospirales</taxon>
        <taxon>Lachnospiraceae</taxon>
        <taxon>Eisenbergiella</taxon>
    </lineage>
</organism>
<evidence type="ECO:0000259" key="22">
    <source>
        <dbReference type="PROSITE" id="PS51787"/>
    </source>
</evidence>
<dbReference type="GO" id="GO:0006515">
    <property type="term" value="P:protein quality control for misfolded or incompletely synthesized proteins"/>
    <property type="evidence" value="ECO:0007669"/>
    <property type="project" value="UniProtKB-UniRule"/>
</dbReference>
<feature type="binding site" evidence="14 17">
    <location>
        <begin position="372"/>
        <end position="379"/>
    </location>
    <ligand>
        <name>ATP</name>
        <dbReference type="ChEBI" id="CHEBI:30616"/>
    </ligand>
</feature>
<dbReference type="GO" id="GO:0004252">
    <property type="term" value="F:serine-type endopeptidase activity"/>
    <property type="evidence" value="ECO:0007669"/>
    <property type="project" value="UniProtKB-UniRule"/>
</dbReference>
<dbReference type="InterPro" id="IPR054594">
    <property type="entry name" value="Lon_lid"/>
</dbReference>
<comment type="similarity">
    <text evidence="14 15 18 19">Belongs to the peptidase S16 family.</text>
</comment>
<evidence type="ECO:0000256" key="17">
    <source>
        <dbReference type="PIRSR" id="PIRSR001174-2"/>
    </source>
</evidence>
<dbReference type="PANTHER" id="PTHR43718">
    <property type="entry name" value="LON PROTEASE"/>
    <property type="match status" value="1"/>
</dbReference>
<evidence type="ECO:0000256" key="13">
    <source>
        <dbReference type="ARBA" id="ARBA00082722"/>
    </source>
</evidence>
<dbReference type="InterPro" id="IPR004815">
    <property type="entry name" value="Lon_bac/euk-typ"/>
</dbReference>
<dbReference type="Proteomes" id="UP000824007">
    <property type="component" value="Unassembled WGS sequence"/>
</dbReference>
<evidence type="ECO:0000256" key="7">
    <source>
        <dbReference type="ARBA" id="ARBA00022840"/>
    </source>
</evidence>
<dbReference type="Gene3D" id="1.10.8.60">
    <property type="match status" value="1"/>
</dbReference>
<comment type="subunit">
    <text evidence="14 15">Homohexamer. Organized in a ring with a central cavity.</text>
</comment>
<dbReference type="SUPFAM" id="SSF54211">
    <property type="entry name" value="Ribosomal protein S5 domain 2-like"/>
    <property type="match status" value="1"/>
</dbReference>
<dbReference type="Pfam" id="PF00004">
    <property type="entry name" value="AAA"/>
    <property type="match status" value="1"/>
</dbReference>
<evidence type="ECO:0000256" key="19">
    <source>
        <dbReference type="RuleBase" id="RU000591"/>
    </source>
</evidence>
<evidence type="ECO:0000259" key="21">
    <source>
        <dbReference type="PROSITE" id="PS51786"/>
    </source>
</evidence>
<dbReference type="GO" id="GO:0043565">
    <property type="term" value="F:sequence-specific DNA binding"/>
    <property type="evidence" value="ECO:0007669"/>
    <property type="project" value="UniProtKB-UniRule"/>
</dbReference>
<dbReference type="NCBIfam" id="TIGR00763">
    <property type="entry name" value="lon"/>
    <property type="match status" value="1"/>
</dbReference>
<dbReference type="Gene3D" id="3.40.50.300">
    <property type="entry name" value="P-loop containing nucleotide triphosphate hydrolases"/>
    <property type="match status" value="1"/>
</dbReference>
<dbReference type="InterPro" id="IPR020568">
    <property type="entry name" value="Ribosomal_Su5_D2-typ_SF"/>
</dbReference>
<comment type="subcellular location">
    <subcellularLocation>
        <location evidence="1 14 15">Cytoplasm</location>
    </subcellularLocation>
</comment>
<protein>
    <recommendedName>
        <fullName evidence="12 14">Lon protease</fullName>
        <ecNumber evidence="11 14">3.4.21.53</ecNumber>
    </recommendedName>
    <alternativeName>
        <fullName evidence="13 14">ATP-dependent protease La</fullName>
    </alternativeName>
</protein>
<keyword evidence="6 14" id="KW-0720">Serine protease</keyword>
<dbReference type="Gene3D" id="1.20.5.5270">
    <property type="match status" value="1"/>
</dbReference>
<dbReference type="SUPFAM" id="SSF52540">
    <property type="entry name" value="P-loop containing nucleoside triphosphate hydrolases"/>
    <property type="match status" value="1"/>
</dbReference>
<evidence type="ECO:0000256" key="6">
    <source>
        <dbReference type="ARBA" id="ARBA00022825"/>
    </source>
</evidence>
<evidence type="ECO:0000256" key="4">
    <source>
        <dbReference type="ARBA" id="ARBA00022741"/>
    </source>
</evidence>
<feature type="domain" description="Lon proteolytic" evidence="21">
    <location>
        <begin position="636"/>
        <end position="817"/>
    </location>
</feature>
<feature type="active site" evidence="14 16">
    <location>
        <position position="723"/>
    </location>
</feature>
<keyword evidence="4 14" id="KW-0547">Nucleotide-binding</keyword>
<dbReference type="InterPro" id="IPR003593">
    <property type="entry name" value="AAA+_ATPase"/>
</dbReference>
<dbReference type="PROSITE" id="PS51787">
    <property type="entry name" value="LON_N"/>
    <property type="match status" value="1"/>
</dbReference>
<comment type="function">
    <text evidence="10 14">ATP-dependent serine protease that mediates the selective degradation of mutant and abnormal proteins as well as certain short-lived regulatory proteins. Required for cellular homeostasis and for survival from DNA damage and developmental changes induced by stress. Degrades polypeptides processively to yield small peptide fragments that are 5 to 10 amino acids long. Binds to DNA in a double-stranded, site-specific manner.</text>
</comment>
<evidence type="ECO:0000256" key="5">
    <source>
        <dbReference type="ARBA" id="ARBA00022801"/>
    </source>
</evidence>
<dbReference type="InterPro" id="IPR027065">
    <property type="entry name" value="Lon_Prtase"/>
</dbReference>
<dbReference type="Gene3D" id="2.30.130.40">
    <property type="entry name" value="LON domain-like"/>
    <property type="match status" value="1"/>
</dbReference>
<evidence type="ECO:0000256" key="3">
    <source>
        <dbReference type="ARBA" id="ARBA00022670"/>
    </source>
</evidence>
<evidence type="ECO:0000256" key="16">
    <source>
        <dbReference type="PIRSR" id="PIRSR001174-1"/>
    </source>
</evidence>
<evidence type="ECO:0000256" key="2">
    <source>
        <dbReference type="ARBA" id="ARBA00022490"/>
    </source>
</evidence>
<dbReference type="InterPro" id="IPR003111">
    <property type="entry name" value="Lon_prtase_N"/>
</dbReference>
<evidence type="ECO:0000313" key="24">
    <source>
        <dbReference type="Proteomes" id="UP000824007"/>
    </source>
</evidence>